<dbReference type="RefSeq" id="WP_207163831.1">
    <property type="nucleotide sequence ID" value="NZ_CP071382.1"/>
</dbReference>
<organism evidence="2 3">
    <name type="scientific">Geobacter benzoatilyticus</name>
    <dbReference type="NCBI Taxonomy" id="2815309"/>
    <lineage>
        <taxon>Bacteria</taxon>
        <taxon>Pseudomonadati</taxon>
        <taxon>Thermodesulfobacteriota</taxon>
        <taxon>Desulfuromonadia</taxon>
        <taxon>Geobacterales</taxon>
        <taxon>Geobacteraceae</taxon>
        <taxon>Geobacter</taxon>
    </lineage>
</organism>
<dbReference type="EMBL" id="CP071382">
    <property type="protein sequence ID" value="QSV46042.1"/>
    <property type="molecule type" value="Genomic_DNA"/>
</dbReference>
<keyword evidence="1" id="KW-1133">Transmembrane helix</keyword>
<keyword evidence="1" id="KW-0812">Transmembrane</keyword>
<evidence type="ECO:0000256" key="1">
    <source>
        <dbReference type="SAM" id="Phobius"/>
    </source>
</evidence>
<proteinExistence type="predicted"/>
<protein>
    <submittedName>
        <fullName evidence="2">FxsA family protein</fullName>
    </submittedName>
</protein>
<sequence>MLFKLFLIFSIIPVIEIYLLIKVGRLAGALPTVALLLLISFAGAWLVRSQGFAIMGRIQRELACGRIPAASMLDGAVILMGGLLLLTPGFFTDFIGLFFLFPLTRSMIKQYLALWLQRKLAGGQIIIHRR</sequence>
<feature type="transmembrane region" description="Helical" evidence="1">
    <location>
        <begin position="6"/>
        <end position="21"/>
    </location>
</feature>
<dbReference type="PANTHER" id="PTHR35335:SF1">
    <property type="entry name" value="UPF0716 PROTEIN FXSA"/>
    <property type="match status" value="1"/>
</dbReference>
<evidence type="ECO:0000313" key="2">
    <source>
        <dbReference type="EMBL" id="QSV46042.1"/>
    </source>
</evidence>
<dbReference type="InterPro" id="IPR007313">
    <property type="entry name" value="FxsA"/>
</dbReference>
<gene>
    <name evidence="2" type="ORF">JZM60_01745</name>
</gene>
<reference evidence="2 3" key="1">
    <citation type="submission" date="2021-03" db="EMBL/GenBank/DDBJ databases">
        <title>Geobacter metallireducens gen. nov. sp. nov., a microorganism capable of coupling the complete oxidation of organic compounds to the reduction of iron and other metals.</title>
        <authorList>
            <person name="Li Y."/>
        </authorList>
    </citation>
    <scope>NUCLEOTIDE SEQUENCE [LARGE SCALE GENOMIC DNA]</scope>
    <source>
        <strain evidence="2 3">Jerry-YX</strain>
    </source>
</reference>
<dbReference type="NCBIfam" id="NF008528">
    <property type="entry name" value="PRK11463.1-2"/>
    <property type="match status" value="1"/>
</dbReference>
<dbReference type="PANTHER" id="PTHR35335">
    <property type="entry name" value="UPF0716 PROTEIN FXSA"/>
    <property type="match status" value="1"/>
</dbReference>
<dbReference type="Pfam" id="PF04186">
    <property type="entry name" value="FxsA"/>
    <property type="match status" value="1"/>
</dbReference>
<keyword evidence="3" id="KW-1185">Reference proteome</keyword>
<name>A0ABX7Q3L1_9BACT</name>
<evidence type="ECO:0000313" key="3">
    <source>
        <dbReference type="Proteomes" id="UP000663651"/>
    </source>
</evidence>
<accession>A0ABX7Q3L1</accession>
<dbReference type="Proteomes" id="UP000663651">
    <property type="component" value="Chromosome"/>
</dbReference>
<feature type="transmembrane region" description="Helical" evidence="1">
    <location>
        <begin position="76"/>
        <end position="101"/>
    </location>
</feature>
<keyword evidence="1" id="KW-0472">Membrane</keyword>
<feature type="transmembrane region" description="Helical" evidence="1">
    <location>
        <begin position="28"/>
        <end position="47"/>
    </location>
</feature>